<evidence type="ECO:0000313" key="3">
    <source>
        <dbReference type="Proteomes" id="UP000765509"/>
    </source>
</evidence>
<proteinExistence type="predicted"/>
<protein>
    <submittedName>
        <fullName evidence="2">Uncharacterized protein</fullName>
    </submittedName>
</protein>
<organism evidence="2 3">
    <name type="scientific">Austropuccinia psidii MF-1</name>
    <dbReference type="NCBI Taxonomy" id="1389203"/>
    <lineage>
        <taxon>Eukaryota</taxon>
        <taxon>Fungi</taxon>
        <taxon>Dikarya</taxon>
        <taxon>Basidiomycota</taxon>
        <taxon>Pucciniomycotina</taxon>
        <taxon>Pucciniomycetes</taxon>
        <taxon>Pucciniales</taxon>
        <taxon>Sphaerophragmiaceae</taxon>
        <taxon>Austropuccinia</taxon>
    </lineage>
</organism>
<accession>A0A9Q3B9U9</accession>
<feature type="compositionally biased region" description="Polar residues" evidence="1">
    <location>
        <begin position="143"/>
        <end position="161"/>
    </location>
</feature>
<evidence type="ECO:0000313" key="2">
    <source>
        <dbReference type="EMBL" id="MBW0461476.1"/>
    </source>
</evidence>
<feature type="compositionally biased region" description="Polar residues" evidence="1">
    <location>
        <begin position="75"/>
        <end position="109"/>
    </location>
</feature>
<comment type="caution">
    <text evidence="2">The sequence shown here is derived from an EMBL/GenBank/DDBJ whole genome shotgun (WGS) entry which is preliminary data.</text>
</comment>
<dbReference type="Proteomes" id="UP000765509">
    <property type="component" value="Unassembled WGS sequence"/>
</dbReference>
<name>A0A9Q3B9U9_9BASI</name>
<feature type="region of interest" description="Disordered" evidence="1">
    <location>
        <begin position="38"/>
        <end position="161"/>
    </location>
</feature>
<reference evidence="2" key="1">
    <citation type="submission" date="2021-03" db="EMBL/GenBank/DDBJ databases">
        <title>Draft genome sequence of rust myrtle Austropuccinia psidii MF-1, a brazilian biotype.</title>
        <authorList>
            <person name="Quecine M.C."/>
            <person name="Pachon D.M.R."/>
            <person name="Bonatelli M.L."/>
            <person name="Correr F.H."/>
            <person name="Franceschini L.M."/>
            <person name="Leite T.F."/>
            <person name="Margarido G.R.A."/>
            <person name="Almeida C.A."/>
            <person name="Ferrarezi J.A."/>
            <person name="Labate C.A."/>
        </authorList>
    </citation>
    <scope>NUCLEOTIDE SEQUENCE</scope>
    <source>
        <strain evidence="2">MF-1</strain>
    </source>
</reference>
<dbReference type="EMBL" id="AVOT02000164">
    <property type="protein sequence ID" value="MBW0461476.1"/>
    <property type="molecule type" value="Genomic_DNA"/>
</dbReference>
<gene>
    <name evidence="2" type="ORF">O181_001191</name>
</gene>
<dbReference type="AlphaFoldDB" id="A0A9Q3B9U9"/>
<evidence type="ECO:0000256" key="1">
    <source>
        <dbReference type="SAM" id="MobiDB-lite"/>
    </source>
</evidence>
<keyword evidence="3" id="KW-1185">Reference proteome</keyword>
<sequence length="161" mass="17830">MSCFSDWIQEEGGGKVDQCWRAHLFEFRGPISRIKNQGVVKQMRRITDSPTNPDTEGSDKLDGEEVEVLNPSIGHHSSTSPSQPASKRFQSQVIPSTQRNCQPVLSTIHASIPPPSPNPSTSRPTLASPMRTSPIPHPRESLMVTSQQLKPVSSSSQRREY</sequence>